<accession>A0A7Y9I2C7</accession>
<dbReference type="EMBL" id="JACCBU010000001">
    <property type="protein sequence ID" value="NYE68918.1"/>
    <property type="molecule type" value="Genomic_DNA"/>
</dbReference>
<dbReference type="PANTHER" id="PTHR43606:SF2">
    <property type="entry name" value="ALKALINE PHOSPHATASE FAMILY PROTEIN (AFU_ORTHOLOGUE AFUA_5G03860)"/>
    <property type="match status" value="1"/>
</dbReference>
<dbReference type="InterPro" id="IPR032093">
    <property type="entry name" value="PhoD_N"/>
</dbReference>
<evidence type="ECO:0000259" key="1">
    <source>
        <dbReference type="Pfam" id="PF09423"/>
    </source>
</evidence>
<dbReference type="Proteomes" id="UP000569914">
    <property type="component" value="Unassembled WGS sequence"/>
</dbReference>
<dbReference type="InterPro" id="IPR038607">
    <property type="entry name" value="PhoD-like_sf"/>
</dbReference>
<comment type="caution">
    <text evidence="3">The sequence shown here is derived from an EMBL/GenBank/DDBJ whole genome shotgun (WGS) entry which is preliminary data.</text>
</comment>
<dbReference type="SUPFAM" id="SSF56300">
    <property type="entry name" value="Metallo-dependent phosphatases"/>
    <property type="match status" value="1"/>
</dbReference>
<feature type="domain" description="Phospholipase D N-terminal" evidence="2">
    <location>
        <begin position="53"/>
        <end position="151"/>
    </location>
</feature>
<dbReference type="EC" id="3.1.3.1" evidence="3"/>
<name>A0A7Y9I2C7_9ACTN</name>
<protein>
    <submittedName>
        <fullName evidence="3">Alkaline phosphatase D</fullName>
        <ecNumber evidence="3">3.1.3.1</ecNumber>
    </submittedName>
</protein>
<keyword evidence="3" id="KW-0378">Hydrolase</keyword>
<dbReference type="GO" id="GO:0004035">
    <property type="term" value="F:alkaline phosphatase activity"/>
    <property type="evidence" value="ECO:0007669"/>
    <property type="project" value="UniProtKB-EC"/>
</dbReference>
<evidence type="ECO:0000313" key="4">
    <source>
        <dbReference type="Proteomes" id="UP000569914"/>
    </source>
</evidence>
<dbReference type="Gene3D" id="3.60.21.70">
    <property type="entry name" value="PhoD-like phosphatase"/>
    <property type="match status" value="1"/>
</dbReference>
<feature type="domain" description="PhoD-like phosphatase metallophosphatase" evidence="1">
    <location>
        <begin position="164"/>
        <end position="489"/>
    </location>
</feature>
<dbReference type="RefSeq" id="WP_179747784.1">
    <property type="nucleotide sequence ID" value="NZ_JACCBU010000001.1"/>
</dbReference>
<dbReference type="InterPro" id="IPR052900">
    <property type="entry name" value="Phospholipid_Metab_Enz"/>
</dbReference>
<dbReference type="InterPro" id="IPR018946">
    <property type="entry name" value="PhoD-like_MPP"/>
</dbReference>
<organism evidence="3 4">
    <name type="scientific">Microlunatus parietis</name>
    <dbReference type="NCBI Taxonomy" id="682979"/>
    <lineage>
        <taxon>Bacteria</taxon>
        <taxon>Bacillati</taxon>
        <taxon>Actinomycetota</taxon>
        <taxon>Actinomycetes</taxon>
        <taxon>Propionibacteriales</taxon>
        <taxon>Propionibacteriaceae</taxon>
        <taxon>Microlunatus</taxon>
    </lineage>
</organism>
<dbReference type="PANTHER" id="PTHR43606">
    <property type="entry name" value="PHOSPHATASE, PUTATIVE (AFU_ORTHOLOGUE AFUA_6G08710)-RELATED"/>
    <property type="match status" value="1"/>
</dbReference>
<evidence type="ECO:0000313" key="3">
    <source>
        <dbReference type="EMBL" id="NYE68918.1"/>
    </source>
</evidence>
<dbReference type="Pfam" id="PF09423">
    <property type="entry name" value="PhoD"/>
    <property type="match status" value="1"/>
</dbReference>
<dbReference type="PROSITE" id="PS51318">
    <property type="entry name" value="TAT"/>
    <property type="match status" value="1"/>
</dbReference>
<reference evidence="3 4" key="1">
    <citation type="submission" date="2020-07" db="EMBL/GenBank/DDBJ databases">
        <title>Sequencing the genomes of 1000 actinobacteria strains.</title>
        <authorList>
            <person name="Klenk H.-P."/>
        </authorList>
    </citation>
    <scope>NUCLEOTIDE SEQUENCE [LARGE SCALE GENOMIC DNA]</scope>
    <source>
        <strain evidence="3 4">DSM 22083</strain>
    </source>
</reference>
<sequence length="525" mass="58192">MPPDLVDHAHPRDPRLSRRLLLQAGGVTAATLALGVNAPDAEAEPLAADPFTLGVAAGSPSDHGMVLWTRLAPEPLAADGHGGMPREDVTVRWEVAADEDFRTVVKRGSALAQPALAHSVHPQVTGLEPATTYWYRFRVADRTSPVGRFRTLPAAGTEPEEFTFASASCQAWYHGHFTAHRHLADETDLDLVIFLGDYIYEYGIVDGYNLWRQGAAVTEPEEIETETLEQYRLRYARFKADPHLQAAHARAAWVFTWDDHEVENGYAAQHSNDGIPTDLFVHRIAVAYRAFYENLPVSIDLLPEGPRTMLYDSYDVGSLARLMLIDGRQYRDRPPTAGDRDDPKRTMLGETQERWLHEKLQDSTARWNVIGNAVSFIPVRPTTGLESWDGYPAARKRLITSLDGVSNPVVLTGDIHRAVAAEVPADPADPDGPRVAVELICSSIASDGDGAETDGYADDWLRHPYVHFYHARRGYLLTKITPERLTASYVCVDWIEEDDTAPRRVAARFATPDGTSRLDQIEGAS</sequence>
<dbReference type="Gene3D" id="2.60.40.380">
    <property type="entry name" value="Purple acid phosphatase-like, N-terminal"/>
    <property type="match status" value="1"/>
</dbReference>
<keyword evidence="4" id="KW-1185">Reference proteome</keyword>
<dbReference type="AlphaFoldDB" id="A0A7Y9I2C7"/>
<dbReference type="CDD" id="cd07389">
    <property type="entry name" value="MPP_PhoD"/>
    <property type="match status" value="1"/>
</dbReference>
<dbReference type="InterPro" id="IPR006311">
    <property type="entry name" value="TAT_signal"/>
</dbReference>
<proteinExistence type="predicted"/>
<evidence type="ECO:0000259" key="2">
    <source>
        <dbReference type="Pfam" id="PF16655"/>
    </source>
</evidence>
<dbReference type="InterPro" id="IPR029052">
    <property type="entry name" value="Metallo-depent_PP-like"/>
</dbReference>
<dbReference type="Pfam" id="PF16655">
    <property type="entry name" value="PhoD_N"/>
    <property type="match status" value="1"/>
</dbReference>
<gene>
    <name evidence="3" type="ORF">BKA15_000247</name>
</gene>